<name>A0A5N5I366_9ROSA</name>
<dbReference type="Proteomes" id="UP000327157">
    <property type="component" value="Chromosome 17"/>
</dbReference>
<evidence type="ECO:0000313" key="1">
    <source>
        <dbReference type="EMBL" id="KAB2610599.1"/>
    </source>
</evidence>
<dbReference type="EMBL" id="SMOL01000487">
    <property type="protein sequence ID" value="KAB2610599.1"/>
    <property type="molecule type" value="Genomic_DNA"/>
</dbReference>
<sequence length="70" mass="7918">MVPIHTHIAGDSRSNNGNSVVSQLETLRTHIDSIYSDVEAFPRTGFSWISKFWGAGVELVRKRPELRPRP</sequence>
<organism evidence="2 3">
    <name type="scientific">Pyrus ussuriensis x Pyrus communis</name>
    <dbReference type="NCBI Taxonomy" id="2448454"/>
    <lineage>
        <taxon>Eukaryota</taxon>
        <taxon>Viridiplantae</taxon>
        <taxon>Streptophyta</taxon>
        <taxon>Embryophyta</taxon>
        <taxon>Tracheophyta</taxon>
        <taxon>Spermatophyta</taxon>
        <taxon>Magnoliopsida</taxon>
        <taxon>eudicotyledons</taxon>
        <taxon>Gunneridae</taxon>
        <taxon>Pentapetalae</taxon>
        <taxon>rosids</taxon>
        <taxon>fabids</taxon>
        <taxon>Rosales</taxon>
        <taxon>Rosaceae</taxon>
        <taxon>Amygdaloideae</taxon>
        <taxon>Maleae</taxon>
        <taxon>Pyrus</taxon>
    </lineage>
</organism>
<evidence type="ECO:0000313" key="3">
    <source>
        <dbReference type="Proteomes" id="UP000327157"/>
    </source>
</evidence>
<evidence type="ECO:0000313" key="2">
    <source>
        <dbReference type="EMBL" id="KAB2634279.1"/>
    </source>
</evidence>
<dbReference type="EMBL" id="SMOL01000079">
    <property type="protein sequence ID" value="KAB2634279.1"/>
    <property type="molecule type" value="Genomic_DNA"/>
</dbReference>
<proteinExistence type="predicted"/>
<reference evidence="2 3" key="2">
    <citation type="submission" date="2019-11" db="EMBL/GenBank/DDBJ databases">
        <title>A de novo genome assembly of a pear dwarfing rootstock.</title>
        <authorList>
            <person name="Wang F."/>
            <person name="Wang J."/>
            <person name="Li S."/>
            <person name="Zhang Y."/>
            <person name="Fang M."/>
            <person name="Ma L."/>
            <person name="Zhao Y."/>
            <person name="Jiang S."/>
        </authorList>
    </citation>
    <scope>NUCLEOTIDE SEQUENCE [LARGE SCALE GENOMIC DNA]</scope>
    <source>
        <strain evidence="2">S2</strain>
        <tissue evidence="2">Leaf</tissue>
    </source>
</reference>
<keyword evidence="3" id="KW-1185">Reference proteome</keyword>
<protein>
    <submittedName>
        <fullName evidence="2">Uncharacterized protein</fullName>
    </submittedName>
</protein>
<reference evidence="2 3" key="1">
    <citation type="submission" date="2019-09" db="EMBL/GenBank/DDBJ databases">
        <authorList>
            <person name="Ou C."/>
        </authorList>
    </citation>
    <scope>NUCLEOTIDE SEQUENCE [LARGE SCALE GENOMIC DNA]</scope>
    <source>
        <strain evidence="2">S2</strain>
        <tissue evidence="2">Leaf</tissue>
    </source>
</reference>
<comment type="caution">
    <text evidence="2">The sequence shown here is derived from an EMBL/GenBank/DDBJ whole genome shotgun (WGS) entry which is preliminary data.</text>
</comment>
<dbReference type="AlphaFoldDB" id="A0A5N5I366"/>
<accession>A0A5N5I366</accession>
<gene>
    <name evidence="1" type="ORF">D8674_018631</name>
    <name evidence="2" type="ORF">D8674_041099</name>
</gene>